<comment type="caution">
    <text evidence="2">The sequence shown here is derived from an EMBL/GenBank/DDBJ whole genome shotgun (WGS) entry which is preliminary data.</text>
</comment>
<dbReference type="STRING" id="329046.A0A1Y2BP12"/>
<dbReference type="SUPFAM" id="SSF53474">
    <property type="entry name" value="alpha/beta-Hydrolases"/>
    <property type="match status" value="1"/>
</dbReference>
<proteinExistence type="predicted"/>
<feature type="domain" description="AB hydrolase-1" evidence="1">
    <location>
        <begin position="14"/>
        <end position="240"/>
    </location>
</feature>
<sequence length="254" mass="28715">MWNLAVSFLVGTRSFQVCVFDGRSVGDSTECTGFSIKDLANDALLLLDHLGWSDNVYLVAYSLGGMVAQNMVLMAPHNRFRSVALINTAAKGWFTRWFPPLNTLWKFLLAGLGFIPLKTTTDLISFMLSTTFPKKWLAQKPTWTNEFLTNHEFMTKYVIARSAGKTRQTSKGRAAQSAAVWTHGLTVKELKSIGTKTKLFIFSGRKDEMIRASNSDYLVKYTGGTSIRYEDCGHALFEQEFERFHKQLLEEVLI</sequence>
<dbReference type="GO" id="GO:0016787">
    <property type="term" value="F:hydrolase activity"/>
    <property type="evidence" value="ECO:0007669"/>
    <property type="project" value="UniProtKB-KW"/>
</dbReference>
<keyword evidence="3" id="KW-1185">Reference proteome</keyword>
<evidence type="ECO:0000259" key="1">
    <source>
        <dbReference type="Pfam" id="PF00561"/>
    </source>
</evidence>
<evidence type="ECO:0000313" key="2">
    <source>
        <dbReference type="EMBL" id="ORY36479.1"/>
    </source>
</evidence>
<keyword evidence="2" id="KW-0378">Hydrolase</keyword>
<evidence type="ECO:0000313" key="3">
    <source>
        <dbReference type="Proteomes" id="UP000193642"/>
    </source>
</evidence>
<gene>
    <name evidence="2" type="ORF">BCR33DRAFT_770248</name>
</gene>
<reference evidence="2 3" key="1">
    <citation type="submission" date="2016-07" db="EMBL/GenBank/DDBJ databases">
        <title>Pervasive Adenine N6-methylation of Active Genes in Fungi.</title>
        <authorList>
            <consortium name="DOE Joint Genome Institute"/>
            <person name="Mondo S.J."/>
            <person name="Dannebaum R.O."/>
            <person name="Kuo R.C."/>
            <person name="Labutti K."/>
            <person name="Haridas S."/>
            <person name="Kuo A."/>
            <person name="Salamov A."/>
            <person name="Ahrendt S.R."/>
            <person name="Lipzen A."/>
            <person name="Sullivan W."/>
            <person name="Andreopoulos W.B."/>
            <person name="Clum A."/>
            <person name="Lindquist E."/>
            <person name="Daum C."/>
            <person name="Ramamoorthy G.K."/>
            <person name="Gryganskyi A."/>
            <person name="Culley D."/>
            <person name="Magnuson J.K."/>
            <person name="James T.Y."/>
            <person name="O'Malley M.A."/>
            <person name="Stajich J.E."/>
            <person name="Spatafora J.W."/>
            <person name="Visel A."/>
            <person name="Grigoriev I.V."/>
        </authorList>
    </citation>
    <scope>NUCLEOTIDE SEQUENCE [LARGE SCALE GENOMIC DNA]</scope>
    <source>
        <strain evidence="2 3">JEL800</strain>
    </source>
</reference>
<dbReference type="PANTHER" id="PTHR43433:SF5">
    <property type="entry name" value="AB HYDROLASE-1 DOMAIN-CONTAINING PROTEIN"/>
    <property type="match status" value="1"/>
</dbReference>
<accession>A0A1Y2BP12</accession>
<dbReference type="Gene3D" id="3.40.50.1820">
    <property type="entry name" value="alpha/beta hydrolase"/>
    <property type="match status" value="1"/>
</dbReference>
<name>A0A1Y2BP12_9FUNG</name>
<dbReference type="AlphaFoldDB" id="A0A1Y2BP12"/>
<dbReference type="PANTHER" id="PTHR43433">
    <property type="entry name" value="HYDROLASE, ALPHA/BETA FOLD FAMILY PROTEIN"/>
    <property type="match status" value="1"/>
</dbReference>
<dbReference type="InterPro" id="IPR050471">
    <property type="entry name" value="AB_hydrolase"/>
</dbReference>
<dbReference type="InterPro" id="IPR029058">
    <property type="entry name" value="AB_hydrolase_fold"/>
</dbReference>
<protein>
    <submittedName>
        <fullName evidence="2">Alpha/beta-hydrolase</fullName>
    </submittedName>
</protein>
<dbReference type="EMBL" id="MCGO01000055">
    <property type="protein sequence ID" value="ORY36479.1"/>
    <property type="molecule type" value="Genomic_DNA"/>
</dbReference>
<dbReference type="InterPro" id="IPR000073">
    <property type="entry name" value="AB_hydrolase_1"/>
</dbReference>
<organism evidence="2 3">
    <name type="scientific">Rhizoclosmatium globosum</name>
    <dbReference type="NCBI Taxonomy" id="329046"/>
    <lineage>
        <taxon>Eukaryota</taxon>
        <taxon>Fungi</taxon>
        <taxon>Fungi incertae sedis</taxon>
        <taxon>Chytridiomycota</taxon>
        <taxon>Chytridiomycota incertae sedis</taxon>
        <taxon>Chytridiomycetes</taxon>
        <taxon>Chytridiales</taxon>
        <taxon>Chytriomycetaceae</taxon>
        <taxon>Rhizoclosmatium</taxon>
    </lineage>
</organism>
<dbReference type="Proteomes" id="UP000193642">
    <property type="component" value="Unassembled WGS sequence"/>
</dbReference>
<dbReference type="Pfam" id="PF00561">
    <property type="entry name" value="Abhydrolase_1"/>
    <property type="match status" value="1"/>
</dbReference>
<dbReference type="OrthoDB" id="19657at2759"/>